<dbReference type="Pfam" id="PF23954">
    <property type="entry name" value="DUF7283"/>
    <property type="match status" value="1"/>
</dbReference>
<dbReference type="EMBL" id="CP064786">
    <property type="protein sequence ID" value="QSG03753.1"/>
    <property type="molecule type" value="Genomic_DNA"/>
</dbReference>
<dbReference type="AlphaFoldDB" id="A0A897MXE7"/>
<sequence length="119" mass="12932">MGGVAAAVDVVATSPQVSAGTYALSADAIRIGPDGVALRRDGTVTNECFADIVTPVCHGTLLWELLRGARPDHLFETVDGFERAIDTARSRQREWRTDVDTIRIRPVRWRGLEATLVGT</sequence>
<protein>
    <submittedName>
        <fullName evidence="1">Putative pilin/flagellin</fullName>
    </submittedName>
</protein>
<evidence type="ECO:0000313" key="2">
    <source>
        <dbReference type="Proteomes" id="UP000663586"/>
    </source>
</evidence>
<dbReference type="InterPro" id="IPR055707">
    <property type="entry name" value="DUF7283"/>
</dbReference>
<gene>
    <name evidence="1" type="ORF">AArcS_2557</name>
</gene>
<keyword evidence="1" id="KW-0966">Cell projection</keyword>
<evidence type="ECO:0000313" key="1">
    <source>
        <dbReference type="EMBL" id="QSG03753.1"/>
    </source>
</evidence>
<accession>A0A897MXE7</accession>
<dbReference type="Proteomes" id="UP000663586">
    <property type="component" value="Chromosome"/>
</dbReference>
<reference evidence="1" key="1">
    <citation type="submission" date="2020-11" db="EMBL/GenBank/DDBJ databases">
        <title>Carbohydrate-dependent, anaerobic sulfur respiration: A novel catabolism in halophilic archaea.</title>
        <authorList>
            <person name="Sorokin D.Y."/>
            <person name="Messina E."/>
            <person name="Smedile F."/>
            <person name="La Cono V."/>
            <person name="Hallsworth J.E."/>
            <person name="Yakimov M.M."/>
        </authorList>
    </citation>
    <scope>NUCLEOTIDE SEQUENCE</scope>
    <source>
        <strain evidence="1">AArc-S</strain>
    </source>
</reference>
<keyword evidence="1" id="KW-0282">Flagellum</keyword>
<proteinExistence type="predicted"/>
<dbReference type="KEGG" id="hara:AArcS_2557"/>
<organism evidence="1 2">
    <name type="scientific">Natranaeroarchaeum sulfidigenes</name>
    <dbReference type="NCBI Taxonomy" id="2784880"/>
    <lineage>
        <taxon>Archaea</taxon>
        <taxon>Methanobacteriati</taxon>
        <taxon>Methanobacteriota</taxon>
        <taxon>Stenosarchaea group</taxon>
        <taxon>Halobacteria</taxon>
        <taxon>Halobacteriales</taxon>
        <taxon>Natronoarchaeaceae</taxon>
        <taxon>Natranaeroarchaeum</taxon>
    </lineage>
</organism>
<keyword evidence="1" id="KW-0969">Cilium</keyword>
<name>A0A897MXE7_9EURY</name>
<keyword evidence="2" id="KW-1185">Reference proteome</keyword>